<feature type="region of interest" description="Disordered" evidence="6">
    <location>
        <begin position="260"/>
        <end position="286"/>
    </location>
</feature>
<dbReference type="GO" id="GO:0019901">
    <property type="term" value="F:protein kinase binding"/>
    <property type="evidence" value="ECO:0007669"/>
    <property type="project" value="TreeGrafter"/>
</dbReference>
<feature type="compositionally biased region" description="Basic and acidic residues" evidence="6">
    <location>
        <begin position="386"/>
        <end position="401"/>
    </location>
</feature>
<organism evidence="7 8">
    <name type="scientific">Acanthosepion pharaonis</name>
    <name type="common">Pharaoh cuttlefish</name>
    <name type="synonym">Sepia pharaonis</name>
    <dbReference type="NCBI Taxonomy" id="158019"/>
    <lineage>
        <taxon>Eukaryota</taxon>
        <taxon>Metazoa</taxon>
        <taxon>Spiralia</taxon>
        <taxon>Lophotrochozoa</taxon>
        <taxon>Mollusca</taxon>
        <taxon>Cephalopoda</taxon>
        <taxon>Coleoidea</taxon>
        <taxon>Decapodiformes</taxon>
        <taxon>Sepiida</taxon>
        <taxon>Sepiina</taxon>
        <taxon>Sepiidae</taxon>
        <taxon>Acanthosepion</taxon>
    </lineage>
</organism>
<evidence type="ECO:0000256" key="2">
    <source>
        <dbReference type="ARBA" id="ARBA00020055"/>
    </source>
</evidence>
<feature type="region of interest" description="Disordered" evidence="6">
    <location>
        <begin position="187"/>
        <end position="239"/>
    </location>
</feature>
<evidence type="ECO:0000313" key="7">
    <source>
        <dbReference type="EMBL" id="CAE1315232.1"/>
    </source>
</evidence>
<keyword evidence="4" id="KW-0498">Mitosis</keyword>
<gene>
    <name evidence="7" type="ORF">SPHA_66197</name>
</gene>
<evidence type="ECO:0000256" key="5">
    <source>
        <dbReference type="ARBA" id="ARBA00023306"/>
    </source>
</evidence>
<dbReference type="GO" id="GO:0060236">
    <property type="term" value="P:regulation of mitotic spindle organization"/>
    <property type="evidence" value="ECO:0007669"/>
    <property type="project" value="TreeGrafter"/>
</dbReference>
<dbReference type="GO" id="GO:0005737">
    <property type="term" value="C:cytoplasm"/>
    <property type="evidence" value="ECO:0007669"/>
    <property type="project" value="TreeGrafter"/>
</dbReference>
<dbReference type="Pfam" id="PF15280">
    <property type="entry name" value="BORA_N"/>
    <property type="match status" value="1"/>
</dbReference>
<reference evidence="7" key="1">
    <citation type="submission" date="2021-01" db="EMBL/GenBank/DDBJ databases">
        <authorList>
            <person name="Li R."/>
            <person name="Bekaert M."/>
        </authorList>
    </citation>
    <scope>NUCLEOTIDE SEQUENCE</scope>
    <source>
        <strain evidence="7">Farmed</strain>
    </source>
</reference>
<dbReference type="PRINTS" id="PR02038">
    <property type="entry name" value="AURORABORA"/>
</dbReference>
<dbReference type="EMBL" id="CAHIKZ030004770">
    <property type="protein sequence ID" value="CAE1315232.1"/>
    <property type="molecule type" value="Genomic_DNA"/>
</dbReference>
<dbReference type="PANTHER" id="PTHR14728:SF2">
    <property type="entry name" value="PROTEIN AURORA BOREALIS"/>
    <property type="match status" value="1"/>
</dbReference>
<comment type="caution">
    <text evidence="7">The sequence shown here is derived from an EMBL/GenBank/DDBJ whole genome shotgun (WGS) entry which is preliminary data.</text>
</comment>
<evidence type="ECO:0000313" key="8">
    <source>
        <dbReference type="Proteomes" id="UP000597762"/>
    </source>
</evidence>
<feature type="region of interest" description="Disordered" evidence="6">
    <location>
        <begin position="386"/>
        <end position="405"/>
    </location>
</feature>
<name>A0A812E1J8_ACAPH</name>
<dbReference type="PANTHER" id="PTHR14728">
    <property type="entry name" value="PROTEIN AURORA BOREALIS"/>
    <property type="match status" value="1"/>
</dbReference>
<comment type="similarity">
    <text evidence="1">Belongs to the BORA family.</text>
</comment>
<dbReference type="InterPro" id="IPR023252">
    <property type="entry name" value="Aurora_borealis_protein"/>
</dbReference>
<sequence>MILHTPQSVTSQLAWHHHSTPQSQVKNPFEIALVNQLQNSLVSPGIFTISTPSSDEKKFHWTIDQLAILHPVEFEDKLSQYASVISPTLEEKAQKDIEKYFATHVIVPSPAEDSVKFEKKENSLESAESKKFVEVGCQTTLSLPQNVNLYDILGEYMTYKEKKQDGDFYTMDSFSTSSLRRKLFCQGSQEDSFSSNKGSAKSEDESNSEDELPAPIPSTPDWDRHFSKDPLSSSPVNRRSRRYMTDLSCDSFGCAHSSPNFSPIGPPSSPLSSRSQHQGRKGSHIHLEDSRKQLFSSPCSSPVQIVDDLPERNSNLIVKKELELMNPKAKWSFDSGHDVSLISPEENPQSHSAGSSVYSICEKTETSLCAGDAESEQLCCMDKTRANDTKSNHNDTEDKNNDNAFSDLQNITSSLSANFSIIPSKLEVTNVDNSRYVSTLQHDTGYMSYNTTGSMPSRTEISQCSKSALSIYNTSSQEVQESIMDTARLLSEKALVGVPQSKTLGGLKTSTITSYADSLLDYDEVVGRAQQVLTLTSKFCTGQSEKYHQVAETDQNKSSDQTDMLQWQPIGASTPTHKGRHKSASEAAAEILQKAQEALDKFSKDKVILS</sequence>
<accession>A0A812E1J8</accession>
<proteinExistence type="inferred from homology"/>
<protein>
    <recommendedName>
        <fullName evidence="2">Protein aurora borealis</fullName>
    </recommendedName>
</protein>
<dbReference type="GO" id="GO:0005634">
    <property type="term" value="C:nucleus"/>
    <property type="evidence" value="ECO:0007669"/>
    <property type="project" value="TreeGrafter"/>
</dbReference>
<dbReference type="Proteomes" id="UP000597762">
    <property type="component" value="Unassembled WGS sequence"/>
</dbReference>
<keyword evidence="8" id="KW-1185">Reference proteome</keyword>
<dbReference type="GO" id="GO:0051301">
    <property type="term" value="P:cell division"/>
    <property type="evidence" value="ECO:0007669"/>
    <property type="project" value="UniProtKB-KW"/>
</dbReference>
<keyword evidence="5" id="KW-0131">Cell cycle</keyword>
<evidence type="ECO:0000256" key="3">
    <source>
        <dbReference type="ARBA" id="ARBA00022618"/>
    </source>
</evidence>
<evidence type="ECO:0000256" key="6">
    <source>
        <dbReference type="SAM" id="MobiDB-lite"/>
    </source>
</evidence>
<evidence type="ECO:0000256" key="4">
    <source>
        <dbReference type="ARBA" id="ARBA00022776"/>
    </source>
</evidence>
<dbReference type="OrthoDB" id="10020858at2759"/>
<feature type="compositionally biased region" description="Polar residues" evidence="6">
    <location>
        <begin position="187"/>
        <end position="199"/>
    </location>
</feature>
<evidence type="ECO:0000256" key="1">
    <source>
        <dbReference type="ARBA" id="ARBA00010963"/>
    </source>
</evidence>
<keyword evidence="3" id="KW-0132">Cell division</keyword>
<dbReference type="AlphaFoldDB" id="A0A812E1J8"/>
<dbReference type="GO" id="GO:0007088">
    <property type="term" value="P:regulation of mitotic nuclear division"/>
    <property type="evidence" value="ECO:0007669"/>
    <property type="project" value="TreeGrafter"/>
</dbReference>